<keyword evidence="1" id="KW-0812">Transmembrane</keyword>
<accession>A0A414P115</accession>
<reference evidence="2 3" key="1">
    <citation type="submission" date="2018-08" db="EMBL/GenBank/DDBJ databases">
        <title>A genome reference for cultivated species of the human gut microbiota.</title>
        <authorList>
            <person name="Zou Y."/>
            <person name="Xue W."/>
            <person name="Luo G."/>
        </authorList>
    </citation>
    <scope>NUCLEOTIDE SEQUENCE [LARGE SCALE GENOMIC DNA]</scope>
    <source>
        <strain evidence="2 3">AM25-1LB</strain>
    </source>
</reference>
<evidence type="ECO:0000256" key="1">
    <source>
        <dbReference type="SAM" id="Phobius"/>
    </source>
</evidence>
<proteinExistence type="predicted"/>
<name>A0A414P115_9FIRM</name>
<feature type="transmembrane region" description="Helical" evidence="1">
    <location>
        <begin position="43"/>
        <end position="60"/>
    </location>
</feature>
<evidence type="ECO:0000313" key="3">
    <source>
        <dbReference type="Proteomes" id="UP000284902"/>
    </source>
</evidence>
<comment type="caution">
    <text evidence="2">The sequence shown here is derived from an EMBL/GenBank/DDBJ whole genome shotgun (WGS) entry which is preliminary data.</text>
</comment>
<gene>
    <name evidence="2" type="ORF">DW672_13100</name>
</gene>
<protein>
    <submittedName>
        <fullName evidence="2">Uncharacterized protein</fullName>
    </submittedName>
</protein>
<dbReference type="Proteomes" id="UP000284902">
    <property type="component" value="Unassembled WGS sequence"/>
</dbReference>
<dbReference type="AlphaFoldDB" id="A0A414P115"/>
<keyword evidence="1" id="KW-0472">Membrane</keyword>
<evidence type="ECO:0000313" key="2">
    <source>
        <dbReference type="EMBL" id="RHF56110.1"/>
    </source>
</evidence>
<sequence length="100" mass="11292">MKEKISTNKILASTSLVFGILSLFSFVLYFYSANHAPYTYIDVIFWGPLCSFIGIVISIITRKTRKIHPVLWISGIISCMLGFIVCMFVFSMLIVLMAAK</sequence>
<organism evidence="2 3">
    <name type="scientific">[Ruminococcus] lactaris</name>
    <dbReference type="NCBI Taxonomy" id="46228"/>
    <lineage>
        <taxon>Bacteria</taxon>
        <taxon>Bacillati</taxon>
        <taxon>Bacillota</taxon>
        <taxon>Clostridia</taxon>
        <taxon>Lachnospirales</taxon>
        <taxon>Lachnospiraceae</taxon>
        <taxon>Mediterraneibacter</taxon>
    </lineage>
</organism>
<dbReference type="EMBL" id="QRHG01000054">
    <property type="protein sequence ID" value="RHF56110.1"/>
    <property type="molecule type" value="Genomic_DNA"/>
</dbReference>
<feature type="transmembrane region" description="Helical" evidence="1">
    <location>
        <begin position="12"/>
        <end position="31"/>
    </location>
</feature>
<feature type="transmembrane region" description="Helical" evidence="1">
    <location>
        <begin position="72"/>
        <end position="99"/>
    </location>
</feature>
<keyword evidence="1" id="KW-1133">Transmembrane helix</keyword>